<sequence length="207" mass="23067">MDDPFLCAWTTQYTNSAMSISMSSPLETSHPRRKTSQRAHKTCDHERPCEQCTKCRKQQACLRGSAYEPRLGSRYRDQDSARESSTECINPILLNTESPSPGFENNAVTRLLRENTSTPFSCSKEAQDGSPGADMLSGHPPEDMFEDILAELLAFDVVRPQMSNVGGCNEYEIKQVQHGFSISSGWSSTFFPPGMEEGAERSTGRLR</sequence>
<name>A0ABR4HJC8_9EURO</name>
<protein>
    <recommendedName>
        <fullName evidence="4">Zn(2)-C6 fungal-type domain-containing protein</fullName>
    </recommendedName>
</protein>
<evidence type="ECO:0000313" key="2">
    <source>
        <dbReference type="EMBL" id="KAL2815585.1"/>
    </source>
</evidence>
<accession>A0ABR4HJC8</accession>
<keyword evidence="3" id="KW-1185">Reference proteome</keyword>
<feature type="region of interest" description="Disordered" evidence="1">
    <location>
        <begin position="118"/>
        <end position="140"/>
    </location>
</feature>
<dbReference type="EMBL" id="JBFXLS010000111">
    <property type="protein sequence ID" value="KAL2815585.1"/>
    <property type="molecule type" value="Genomic_DNA"/>
</dbReference>
<dbReference type="Proteomes" id="UP001610335">
    <property type="component" value="Unassembled WGS sequence"/>
</dbReference>
<comment type="caution">
    <text evidence="2">The sequence shown here is derived from an EMBL/GenBank/DDBJ whole genome shotgun (WGS) entry which is preliminary data.</text>
</comment>
<organism evidence="2 3">
    <name type="scientific">Aspergillus cavernicola</name>
    <dbReference type="NCBI Taxonomy" id="176166"/>
    <lineage>
        <taxon>Eukaryota</taxon>
        <taxon>Fungi</taxon>
        <taxon>Dikarya</taxon>
        <taxon>Ascomycota</taxon>
        <taxon>Pezizomycotina</taxon>
        <taxon>Eurotiomycetes</taxon>
        <taxon>Eurotiomycetidae</taxon>
        <taxon>Eurotiales</taxon>
        <taxon>Aspergillaceae</taxon>
        <taxon>Aspergillus</taxon>
        <taxon>Aspergillus subgen. Nidulantes</taxon>
    </lineage>
</organism>
<evidence type="ECO:0000256" key="1">
    <source>
        <dbReference type="SAM" id="MobiDB-lite"/>
    </source>
</evidence>
<evidence type="ECO:0000313" key="3">
    <source>
        <dbReference type="Proteomes" id="UP001610335"/>
    </source>
</evidence>
<proteinExistence type="predicted"/>
<evidence type="ECO:0008006" key="4">
    <source>
        <dbReference type="Google" id="ProtNLM"/>
    </source>
</evidence>
<reference evidence="2 3" key="1">
    <citation type="submission" date="2024-07" db="EMBL/GenBank/DDBJ databases">
        <title>Section-level genome sequencing and comparative genomics of Aspergillus sections Usti and Cavernicolus.</title>
        <authorList>
            <consortium name="Lawrence Berkeley National Laboratory"/>
            <person name="Nybo J.L."/>
            <person name="Vesth T.C."/>
            <person name="Theobald S."/>
            <person name="Frisvad J.C."/>
            <person name="Larsen T.O."/>
            <person name="Kjaerboelling I."/>
            <person name="Rothschild-Mancinelli K."/>
            <person name="Lyhne E.K."/>
            <person name="Kogle M.E."/>
            <person name="Barry K."/>
            <person name="Clum A."/>
            <person name="Na H."/>
            <person name="Ledsgaard L."/>
            <person name="Lin J."/>
            <person name="Lipzen A."/>
            <person name="Kuo A."/>
            <person name="Riley R."/>
            <person name="Mondo S."/>
            <person name="LaButti K."/>
            <person name="Haridas S."/>
            <person name="Pangalinan J."/>
            <person name="Salamov A.A."/>
            <person name="Simmons B.A."/>
            <person name="Magnuson J.K."/>
            <person name="Chen J."/>
            <person name="Drula E."/>
            <person name="Henrissat B."/>
            <person name="Wiebenga A."/>
            <person name="Lubbers R.J."/>
            <person name="Gomes A.C."/>
            <person name="Makela M.R."/>
            <person name="Stajich J."/>
            <person name="Grigoriev I.V."/>
            <person name="Mortensen U.H."/>
            <person name="De vries R.P."/>
            <person name="Baker S.E."/>
            <person name="Andersen M.R."/>
        </authorList>
    </citation>
    <scope>NUCLEOTIDE SEQUENCE [LARGE SCALE GENOMIC DNA]</scope>
    <source>
        <strain evidence="2 3">CBS 600.67</strain>
    </source>
</reference>
<gene>
    <name evidence="2" type="ORF">BDW59DRAFT_153792</name>
</gene>